<organism evidence="2 3">
    <name type="scientific">Azospirillum himalayense</name>
    <dbReference type="NCBI Taxonomy" id="654847"/>
    <lineage>
        <taxon>Bacteria</taxon>
        <taxon>Pseudomonadati</taxon>
        <taxon>Pseudomonadota</taxon>
        <taxon>Alphaproteobacteria</taxon>
        <taxon>Rhodospirillales</taxon>
        <taxon>Azospirillaceae</taxon>
        <taxon>Azospirillum</taxon>
    </lineage>
</organism>
<dbReference type="EMBL" id="JBHSLC010000081">
    <property type="protein sequence ID" value="MFC5358191.1"/>
    <property type="molecule type" value="Genomic_DNA"/>
</dbReference>
<comment type="caution">
    <text evidence="2">The sequence shown here is derived from an EMBL/GenBank/DDBJ whole genome shotgun (WGS) entry which is preliminary data.</text>
</comment>
<protein>
    <submittedName>
        <fullName evidence="2">Uncharacterized protein</fullName>
    </submittedName>
</protein>
<name>A0ABW0GC85_9PROT</name>
<proteinExistence type="predicted"/>
<feature type="coiled-coil region" evidence="1">
    <location>
        <begin position="29"/>
        <end position="56"/>
    </location>
</feature>
<reference evidence="3" key="1">
    <citation type="journal article" date="2019" name="Int. J. Syst. Evol. Microbiol.">
        <title>The Global Catalogue of Microorganisms (GCM) 10K type strain sequencing project: providing services to taxonomists for standard genome sequencing and annotation.</title>
        <authorList>
            <consortium name="The Broad Institute Genomics Platform"/>
            <consortium name="The Broad Institute Genome Sequencing Center for Infectious Disease"/>
            <person name="Wu L."/>
            <person name="Ma J."/>
        </authorList>
    </citation>
    <scope>NUCLEOTIDE SEQUENCE [LARGE SCALE GENOMIC DNA]</scope>
    <source>
        <strain evidence="3">CCUG 58760</strain>
    </source>
</reference>
<dbReference type="Proteomes" id="UP001596166">
    <property type="component" value="Unassembled WGS sequence"/>
</dbReference>
<accession>A0ABW0GC85</accession>
<sequence length="120" mass="12994">MSADTTPLNQAIAERNSWKATCSAAIAAAGRAQAERDEARAALAAAEADKEHLRKALKRVLYADKVLGHAKDRLATVKGASDQKYRNMGEWVRRATVAMESALTDARAVLLKLEPPHGQE</sequence>
<gene>
    <name evidence="2" type="ORF">ACFPMG_24695</name>
</gene>
<evidence type="ECO:0000313" key="2">
    <source>
        <dbReference type="EMBL" id="MFC5358191.1"/>
    </source>
</evidence>
<keyword evidence="3" id="KW-1185">Reference proteome</keyword>
<evidence type="ECO:0000313" key="3">
    <source>
        <dbReference type="Proteomes" id="UP001596166"/>
    </source>
</evidence>
<dbReference type="RefSeq" id="WP_376997898.1">
    <property type="nucleotide sequence ID" value="NZ_JBHSLC010000081.1"/>
</dbReference>
<evidence type="ECO:0000256" key="1">
    <source>
        <dbReference type="SAM" id="Coils"/>
    </source>
</evidence>
<keyword evidence="1" id="KW-0175">Coiled coil</keyword>